<name>A0A520M9P8_9GAMM</name>
<accession>A0A520M9P8</accession>
<dbReference type="AlphaFoldDB" id="A0A520M9P8"/>
<dbReference type="Proteomes" id="UP000315889">
    <property type="component" value="Unassembled WGS sequence"/>
</dbReference>
<organism evidence="1 2">
    <name type="scientific">SAR92 clade bacterium</name>
    <dbReference type="NCBI Taxonomy" id="2315479"/>
    <lineage>
        <taxon>Bacteria</taxon>
        <taxon>Pseudomonadati</taxon>
        <taxon>Pseudomonadota</taxon>
        <taxon>Gammaproteobacteria</taxon>
        <taxon>Cellvibrionales</taxon>
        <taxon>Porticoccaceae</taxon>
        <taxon>SAR92 clade</taxon>
    </lineage>
</organism>
<dbReference type="Gene3D" id="3.40.30.10">
    <property type="entry name" value="Glutaredoxin"/>
    <property type="match status" value="1"/>
</dbReference>
<reference evidence="1 2" key="1">
    <citation type="submission" date="2019-02" db="EMBL/GenBank/DDBJ databases">
        <title>Prokaryotic population dynamics and viral predation in marine succession experiment using metagenomics: the confinement effect.</title>
        <authorList>
            <person name="Haro-Moreno J.M."/>
            <person name="Rodriguez-Valera F."/>
            <person name="Lopez-Perez M."/>
        </authorList>
    </citation>
    <scope>NUCLEOTIDE SEQUENCE [LARGE SCALE GENOMIC DNA]</scope>
    <source>
        <strain evidence="1">MED-G170</strain>
    </source>
</reference>
<gene>
    <name evidence="1" type="ORF">EVB03_10115</name>
</gene>
<dbReference type="SUPFAM" id="SSF52833">
    <property type="entry name" value="Thioredoxin-like"/>
    <property type="match status" value="1"/>
</dbReference>
<dbReference type="Pfam" id="PF14595">
    <property type="entry name" value="Thioredoxin_9"/>
    <property type="match status" value="1"/>
</dbReference>
<dbReference type="EMBL" id="SHBP01000032">
    <property type="protein sequence ID" value="RZO17960.1"/>
    <property type="molecule type" value="Genomic_DNA"/>
</dbReference>
<sequence>MGFVETMKLNLHSQIILLFTAVFSSSVFSGADALIGQITRNDLENSAHKIWLNKNYESHVVDIEATTKAEAFLADVSITIFMGTWCHDSQREVPALFKVLDQIPFNQDQLKIIGLSMAKDTPKELEQGFDIRRTPTFIFSRSGKEIGRYVERPRISLEQDLLKIVSGSGYRHAYAE</sequence>
<proteinExistence type="predicted"/>
<evidence type="ECO:0000313" key="1">
    <source>
        <dbReference type="EMBL" id="RZO17960.1"/>
    </source>
</evidence>
<comment type="caution">
    <text evidence="1">The sequence shown here is derived from an EMBL/GenBank/DDBJ whole genome shotgun (WGS) entry which is preliminary data.</text>
</comment>
<dbReference type="InterPro" id="IPR036249">
    <property type="entry name" value="Thioredoxin-like_sf"/>
</dbReference>
<protein>
    <submittedName>
        <fullName evidence="1">Thioredoxin</fullName>
    </submittedName>
</protein>
<evidence type="ECO:0000313" key="2">
    <source>
        <dbReference type="Proteomes" id="UP000315889"/>
    </source>
</evidence>